<dbReference type="Gene3D" id="1.20.1530.10">
    <property type="entry name" value="Na+/H+ antiporter like domain"/>
    <property type="match status" value="1"/>
</dbReference>
<sequence length="101" mass="10461">MAGLSIDVVSDICDQVGAWQRAFLSEASLDRYRRACAWSMSEVAKAAAAGGTDAIDAAFENPNPVTLGVALGLFLGKQIGVFGLVLATVKLGLAQRPAHAT</sequence>
<dbReference type="GO" id="GO:0016020">
    <property type="term" value="C:membrane"/>
    <property type="evidence" value="ECO:0007669"/>
    <property type="project" value="InterPro"/>
</dbReference>
<dbReference type="Pfam" id="PF06965">
    <property type="entry name" value="Na_H_antiport_1"/>
    <property type="match status" value="1"/>
</dbReference>
<dbReference type="InterPro" id="IPR004670">
    <property type="entry name" value="NhaA"/>
</dbReference>
<protein>
    <recommendedName>
        <fullName evidence="1">Putative Na(+)/H(+) antiporter NhaA homolog</fullName>
    </recommendedName>
</protein>
<dbReference type="GO" id="GO:0006814">
    <property type="term" value="P:sodium ion transport"/>
    <property type="evidence" value="ECO:0007669"/>
    <property type="project" value="InterPro"/>
</dbReference>
<dbReference type="Proteomes" id="UP000180215">
    <property type="component" value="Unassembled WGS sequence"/>
</dbReference>
<gene>
    <name evidence="2" type="ORF">BK022_04710</name>
</gene>
<comment type="caution">
    <text evidence="2">The sequence shown here is derived from an EMBL/GenBank/DDBJ whole genome shotgun (WGS) entry which is preliminary data.</text>
</comment>
<accession>A0A1S1P3L1</accession>
<dbReference type="EMBL" id="MNAO01000031">
    <property type="protein sequence ID" value="OHV17588.1"/>
    <property type="molecule type" value="Genomic_DNA"/>
</dbReference>
<dbReference type="AlphaFoldDB" id="A0A1S1P3L1"/>
<dbReference type="InterPro" id="IPR023171">
    <property type="entry name" value="Na/H_antiporter_dom_sf"/>
</dbReference>
<organism evidence="2 3">
    <name type="scientific">Methylorubrum extorquens</name>
    <name type="common">Methylobacterium dichloromethanicum</name>
    <name type="synonym">Methylobacterium extorquens</name>
    <dbReference type="NCBI Taxonomy" id="408"/>
    <lineage>
        <taxon>Bacteria</taxon>
        <taxon>Pseudomonadati</taxon>
        <taxon>Pseudomonadota</taxon>
        <taxon>Alphaproteobacteria</taxon>
        <taxon>Hyphomicrobiales</taxon>
        <taxon>Methylobacteriaceae</taxon>
        <taxon>Methylorubrum</taxon>
    </lineage>
</organism>
<reference evidence="2 3" key="1">
    <citation type="submission" date="2016-10" db="EMBL/GenBank/DDBJ databases">
        <title>Draft genome sequence of Methylobacterium extorquens CP3, a seed endophyte of Crotalaria pumila with plant growth-promoting and metal tolerance properties.</title>
        <authorList>
            <person name="Sanchez-Lopez A.S."/>
            <person name="Van Hamme J.D."/>
            <person name="Thijs S."/>
            <person name="Mcammond B.M."/>
            <person name="Stevens V."/>
            <person name="Gonzalez-Chavez M.D.C."/>
            <person name="Vangronsveld J."/>
        </authorList>
    </citation>
    <scope>NUCLEOTIDE SEQUENCE [LARGE SCALE GENOMIC DNA]</scope>
    <source>
        <strain evidence="2 3">CP3</strain>
    </source>
</reference>
<proteinExistence type="predicted"/>
<evidence type="ECO:0000313" key="3">
    <source>
        <dbReference type="Proteomes" id="UP000180215"/>
    </source>
</evidence>
<evidence type="ECO:0000313" key="2">
    <source>
        <dbReference type="EMBL" id="OHV17588.1"/>
    </source>
</evidence>
<evidence type="ECO:0000256" key="1">
    <source>
        <dbReference type="ARBA" id="ARBA00015550"/>
    </source>
</evidence>
<dbReference type="GO" id="GO:0006885">
    <property type="term" value="P:regulation of pH"/>
    <property type="evidence" value="ECO:0007669"/>
    <property type="project" value="InterPro"/>
</dbReference>
<name>A0A1S1P3L1_METEX</name>